<organism evidence="2 3">
    <name type="scientific">Ohtaekwangia kribbensis</name>
    <dbReference type="NCBI Taxonomy" id="688913"/>
    <lineage>
        <taxon>Bacteria</taxon>
        <taxon>Pseudomonadati</taxon>
        <taxon>Bacteroidota</taxon>
        <taxon>Cytophagia</taxon>
        <taxon>Cytophagales</taxon>
        <taxon>Fulvivirgaceae</taxon>
        <taxon>Ohtaekwangia</taxon>
    </lineage>
</organism>
<feature type="transmembrane region" description="Helical" evidence="1">
    <location>
        <begin position="12"/>
        <end position="34"/>
    </location>
</feature>
<keyword evidence="1" id="KW-1133">Transmembrane helix</keyword>
<dbReference type="Proteomes" id="UP001597112">
    <property type="component" value="Unassembled WGS sequence"/>
</dbReference>
<protein>
    <submittedName>
        <fullName evidence="2">Uncharacterized protein</fullName>
    </submittedName>
</protein>
<evidence type="ECO:0000256" key="1">
    <source>
        <dbReference type="SAM" id="Phobius"/>
    </source>
</evidence>
<evidence type="ECO:0000313" key="2">
    <source>
        <dbReference type="EMBL" id="MFD0997957.1"/>
    </source>
</evidence>
<accession>A0ABW3JVN9</accession>
<sequence length="57" mass="6821">MRWDELKGLKYYLGFSAVVIGFYIYSNMIGWRWLNATKTTHEKSATRGHARGYFYHK</sequence>
<reference evidence="3" key="1">
    <citation type="journal article" date="2019" name="Int. J. Syst. Evol. Microbiol.">
        <title>The Global Catalogue of Microorganisms (GCM) 10K type strain sequencing project: providing services to taxonomists for standard genome sequencing and annotation.</title>
        <authorList>
            <consortium name="The Broad Institute Genomics Platform"/>
            <consortium name="The Broad Institute Genome Sequencing Center for Infectious Disease"/>
            <person name="Wu L."/>
            <person name="Ma J."/>
        </authorList>
    </citation>
    <scope>NUCLEOTIDE SEQUENCE [LARGE SCALE GENOMIC DNA]</scope>
    <source>
        <strain evidence="3">CCUG 58938</strain>
    </source>
</reference>
<evidence type="ECO:0000313" key="3">
    <source>
        <dbReference type="Proteomes" id="UP001597112"/>
    </source>
</evidence>
<keyword evidence="3" id="KW-1185">Reference proteome</keyword>
<dbReference type="RefSeq" id="WP_377573821.1">
    <property type="nucleotide sequence ID" value="NZ_JBHTKA010000001.1"/>
</dbReference>
<name>A0ABW3JVN9_9BACT</name>
<keyword evidence="1" id="KW-0812">Transmembrane</keyword>
<comment type="caution">
    <text evidence="2">The sequence shown here is derived from an EMBL/GenBank/DDBJ whole genome shotgun (WGS) entry which is preliminary data.</text>
</comment>
<dbReference type="EMBL" id="JBHTKA010000001">
    <property type="protein sequence ID" value="MFD0997957.1"/>
    <property type="molecule type" value="Genomic_DNA"/>
</dbReference>
<proteinExistence type="predicted"/>
<gene>
    <name evidence="2" type="ORF">ACFQ21_01525</name>
</gene>
<keyword evidence="1" id="KW-0472">Membrane</keyword>